<dbReference type="GO" id="GO:0019310">
    <property type="term" value="P:inositol catabolic process"/>
    <property type="evidence" value="ECO:0007669"/>
    <property type="project" value="InterPro"/>
</dbReference>
<name>A0A4D7ART6_9FIRM</name>
<dbReference type="PANTHER" id="PTHR39193:SF1">
    <property type="entry name" value="5-DEOXY-GLUCURONATE ISOMERASE"/>
    <property type="match status" value="1"/>
</dbReference>
<evidence type="ECO:0000313" key="2">
    <source>
        <dbReference type="EMBL" id="QCI60213.1"/>
    </source>
</evidence>
<dbReference type="SUPFAM" id="SSF51182">
    <property type="entry name" value="RmlC-like cupins"/>
    <property type="match status" value="1"/>
</dbReference>
<dbReference type="InterPro" id="IPR024203">
    <property type="entry name" value="Deoxy-glucuronate_isom_IolB"/>
</dbReference>
<keyword evidence="1 2" id="KW-0413">Isomerase</keyword>
<dbReference type="RefSeq" id="WP_021748900.1">
    <property type="nucleotide sequence ID" value="NZ_CAUWCU010000001.1"/>
</dbReference>
<protein>
    <submittedName>
        <fullName evidence="2">5-deoxy-glucuronate isomerase</fullName>
    </submittedName>
</protein>
<gene>
    <name evidence="2" type="ORF">EIO64_14145</name>
</gene>
<dbReference type="Proteomes" id="UP000298642">
    <property type="component" value="Chromosome"/>
</dbReference>
<dbReference type="Gene3D" id="2.60.120.10">
    <property type="entry name" value="Jelly Rolls"/>
    <property type="match status" value="1"/>
</dbReference>
<evidence type="ECO:0000256" key="1">
    <source>
        <dbReference type="ARBA" id="ARBA00023235"/>
    </source>
</evidence>
<dbReference type="KEGG" id="obj:EIO64_14145"/>
<keyword evidence="3" id="KW-1185">Reference proteome</keyword>
<organism evidence="2 3">
    <name type="scientific">Dysosmobacter welbionis</name>
    <dbReference type="NCBI Taxonomy" id="2093857"/>
    <lineage>
        <taxon>Bacteria</taxon>
        <taxon>Bacillati</taxon>
        <taxon>Bacillota</taxon>
        <taxon>Clostridia</taxon>
        <taxon>Eubacteriales</taxon>
        <taxon>Oscillospiraceae</taxon>
        <taxon>Dysosmobacter</taxon>
    </lineage>
</organism>
<sequence>MAYMNKNAELKNGYNAYIDSSVDDMGTQMDVGLLLMEAGDTYVYEDAKKEVAILLFSGSVTYEWDGKKVEADRPDCFHHDAYCLLAGCGTKVTITAKAHSELYIQATVNETPYEAVMYTPDKVQVEHKGFGGELMGCMSREIKTFFDLDNAPFSKMVLGEVLNLPGKWSSYPPHHHPQPEVYFYRFDYPDGFGAGFANGEIFKTQHNGCAVINHGFHSQTAAPGYAMCYAWGIRHLEGDPWDKTRIDDPEHAWLWKADANDHIYPNH</sequence>
<proteinExistence type="predicted"/>
<dbReference type="EMBL" id="CP034413">
    <property type="protein sequence ID" value="QCI60213.1"/>
    <property type="molecule type" value="Genomic_DNA"/>
</dbReference>
<dbReference type="InterPro" id="IPR014710">
    <property type="entry name" value="RmlC-like_jellyroll"/>
</dbReference>
<dbReference type="AlphaFoldDB" id="A0A4D7ART6"/>
<accession>A0A4D7ART6</accession>
<dbReference type="InterPro" id="IPR011051">
    <property type="entry name" value="RmlC_Cupin_sf"/>
</dbReference>
<dbReference type="InterPro" id="IPR021120">
    <property type="entry name" value="KduI/IolB_isomerase"/>
</dbReference>
<reference evidence="3" key="1">
    <citation type="submission" date="2018-12" db="EMBL/GenBank/DDBJ databases">
        <title>Dusodibacter welbiota gen. nov., sp. nov., isolated from human faeces and emended description of the Oscillibacter genus.</title>
        <authorList>
            <person name="Le Roy T."/>
            <person name="Van der Smissen P."/>
            <person name="Delzenne N."/>
            <person name="Muccioli G."/>
            <person name="Collet J.F."/>
            <person name="Cani P.D."/>
        </authorList>
    </citation>
    <scope>NUCLEOTIDE SEQUENCE [LARGE SCALE GENOMIC DNA]</scope>
    <source>
        <strain evidence="3">J115</strain>
    </source>
</reference>
<dbReference type="PIRSF" id="PIRSF036628">
    <property type="entry name" value="IolB"/>
    <property type="match status" value="1"/>
</dbReference>
<dbReference type="Pfam" id="PF04962">
    <property type="entry name" value="KduI"/>
    <property type="match status" value="1"/>
</dbReference>
<dbReference type="GO" id="GO:0008880">
    <property type="term" value="F:glucuronate isomerase activity"/>
    <property type="evidence" value="ECO:0007669"/>
    <property type="project" value="InterPro"/>
</dbReference>
<evidence type="ECO:0000313" key="3">
    <source>
        <dbReference type="Proteomes" id="UP000298642"/>
    </source>
</evidence>
<dbReference type="GeneID" id="89521741"/>
<dbReference type="PANTHER" id="PTHR39193">
    <property type="entry name" value="5-DEOXY-GLUCURONATE ISOMERASE"/>
    <property type="match status" value="1"/>
</dbReference>